<dbReference type="Proteomes" id="UP001596104">
    <property type="component" value="Unassembled WGS sequence"/>
</dbReference>
<comment type="catalytic activity">
    <reaction evidence="3">
        <text>a long-chain fatty acyl-CoA + H2O = a long-chain fatty acid + CoA + H(+)</text>
        <dbReference type="Rhea" id="RHEA:67680"/>
        <dbReference type="ChEBI" id="CHEBI:15377"/>
        <dbReference type="ChEBI" id="CHEBI:15378"/>
        <dbReference type="ChEBI" id="CHEBI:57287"/>
        <dbReference type="ChEBI" id="CHEBI:57560"/>
        <dbReference type="ChEBI" id="CHEBI:83139"/>
    </reaction>
</comment>
<evidence type="ECO:0000256" key="7">
    <source>
        <dbReference type="ARBA" id="ARBA00048062"/>
    </source>
</evidence>
<evidence type="ECO:0000256" key="2">
    <source>
        <dbReference type="ARBA" id="ARBA00035880"/>
    </source>
</evidence>
<dbReference type="InterPro" id="IPR003736">
    <property type="entry name" value="PAAI_dom"/>
</dbReference>
<reference evidence="10" key="1">
    <citation type="journal article" date="2019" name="Int. J. Syst. Evol. Microbiol.">
        <title>The Global Catalogue of Microorganisms (GCM) 10K type strain sequencing project: providing services to taxonomists for standard genome sequencing and annotation.</title>
        <authorList>
            <consortium name="The Broad Institute Genomics Platform"/>
            <consortium name="The Broad Institute Genome Sequencing Center for Infectious Disease"/>
            <person name="Wu L."/>
            <person name="Ma J."/>
        </authorList>
    </citation>
    <scope>NUCLEOTIDE SEQUENCE [LARGE SCALE GENOMIC DNA]</scope>
    <source>
        <strain evidence="10">CGMCC 1.16326</strain>
    </source>
</reference>
<evidence type="ECO:0000256" key="5">
    <source>
        <dbReference type="ARBA" id="ARBA00038894"/>
    </source>
</evidence>
<dbReference type="PANTHER" id="PTHR43240">
    <property type="entry name" value="1,4-DIHYDROXY-2-NAPHTHOYL-COA THIOESTERASE 1"/>
    <property type="match status" value="1"/>
</dbReference>
<sequence>MQSKNSETRDAMFTRGLAAFAAQAFSQFIGAELAAYSSDGVEIRLRVRPELRQQYGFVHGGVLSYLADNALAFAGGAALDGLAVTSELKLNYIRPATGEVLIARARAISAGRTQSVARCDIFSVEDGTERLCAAAQGTIAVTGKPSASP</sequence>
<name>A0ABW0HJK5_9HYPH</name>
<evidence type="ECO:0000256" key="3">
    <source>
        <dbReference type="ARBA" id="ARBA00036002"/>
    </source>
</evidence>
<dbReference type="RefSeq" id="WP_377013532.1">
    <property type="nucleotide sequence ID" value="NZ_JBHSLV010000078.1"/>
</dbReference>
<proteinExistence type="inferred from homology"/>
<evidence type="ECO:0000313" key="9">
    <source>
        <dbReference type="EMBL" id="MFC5396807.1"/>
    </source>
</evidence>
<evidence type="ECO:0000256" key="4">
    <source>
        <dbReference type="ARBA" id="ARBA00038381"/>
    </source>
</evidence>
<protein>
    <recommendedName>
        <fullName evidence="6">Medium/long-chain acyl-CoA thioesterase YigI</fullName>
        <ecNumber evidence="5">3.1.2.20</ecNumber>
    </recommendedName>
</protein>
<dbReference type="NCBIfam" id="TIGR00369">
    <property type="entry name" value="unchar_dom_1"/>
    <property type="match status" value="1"/>
</dbReference>
<evidence type="ECO:0000313" key="10">
    <source>
        <dbReference type="Proteomes" id="UP001596104"/>
    </source>
</evidence>
<keyword evidence="1 9" id="KW-0378">Hydrolase</keyword>
<evidence type="ECO:0000259" key="8">
    <source>
        <dbReference type="Pfam" id="PF03061"/>
    </source>
</evidence>
<dbReference type="Gene3D" id="3.10.129.10">
    <property type="entry name" value="Hotdog Thioesterase"/>
    <property type="match status" value="1"/>
</dbReference>
<feature type="domain" description="Thioesterase" evidence="8">
    <location>
        <begin position="55"/>
        <end position="128"/>
    </location>
</feature>
<organism evidence="9 10">
    <name type="scientific">Bosea vestrisii</name>
    <dbReference type="NCBI Taxonomy" id="151416"/>
    <lineage>
        <taxon>Bacteria</taxon>
        <taxon>Pseudomonadati</taxon>
        <taxon>Pseudomonadota</taxon>
        <taxon>Alphaproteobacteria</taxon>
        <taxon>Hyphomicrobiales</taxon>
        <taxon>Boseaceae</taxon>
        <taxon>Bosea</taxon>
    </lineage>
</organism>
<keyword evidence="10" id="KW-1185">Reference proteome</keyword>
<dbReference type="InterPro" id="IPR006683">
    <property type="entry name" value="Thioestr_dom"/>
</dbReference>
<dbReference type="PANTHER" id="PTHR43240:SF20">
    <property type="entry name" value="MEDIUM_LONG-CHAIN ACYL-COA THIOESTERASE YIGI"/>
    <property type="match status" value="1"/>
</dbReference>
<evidence type="ECO:0000256" key="1">
    <source>
        <dbReference type="ARBA" id="ARBA00022801"/>
    </source>
</evidence>
<dbReference type="EC" id="3.1.2.20" evidence="5"/>
<comment type="catalytic activity">
    <reaction evidence="2">
        <text>a fatty acyl-CoA + H2O = a fatty acid + CoA + H(+)</text>
        <dbReference type="Rhea" id="RHEA:16781"/>
        <dbReference type="ChEBI" id="CHEBI:15377"/>
        <dbReference type="ChEBI" id="CHEBI:15378"/>
        <dbReference type="ChEBI" id="CHEBI:28868"/>
        <dbReference type="ChEBI" id="CHEBI:57287"/>
        <dbReference type="ChEBI" id="CHEBI:77636"/>
        <dbReference type="EC" id="3.1.2.20"/>
    </reaction>
</comment>
<comment type="similarity">
    <text evidence="4">Belongs to the YigI thioesterase family.</text>
</comment>
<accession>A0ABW0HJK5</accession>
<dbReference type="SUPFAM" id="SSF54637">
    <property type="entry name" value="Thioesterase/thiol ester dehydrase-isomerase"/>
    <property type="match status" value="1"/>
</dbReference>
<gene>
    <name evidence="9" type="ORF">ACFPPC_29585</name>
</gene>
<comment type="catalytic activity">
    <reaction evidence="7">
        <text>a medium-chain fatty acyl-CoA + H2O = a medium-chain fatty acid + CoA + H(+)</text>
        <dbReference type="Rhea" id="RHEA:68184"/>
        <dbReference type="ChEBI" id="CHEBI:15377"/>
        <dbReference type="ChEBI" id="CHEBI:15378"/>
        <dbReference type="ChEBI" id="CHEBI:57287"/>
        <dbReference type="ChEBI" id="CHEBI:59558"/>
        <dbReference type="ChEBI" id="CHEBI:90546"/>
    </reaction>
</comment>
<dbReference type="GO" id="GO:0016787">
    <property type="term" value="F:hydrolase activity"/>
    <property type="evidence" value="ECO:0007669"/>
    <property type="project" value="UniProtKB-KW"/>
</dbReference>
<evidence type="ECO:0000256" key="6">
    <source>
        <dbReference type="ARBA" id="ARBA00040062"/>
    </source>
</evidence>
<dbReference type="CDD" id="cd03443">
    <property type="entry name" value="PaaI_thioesterase"/>
    <property type="match status" value="1"/>
</dbReference>
<dbReference type="Pfam" id="PF03061">
    <property type="entry name" value="4HBT"/>
    <property type="match status" value="1"/>
</dbReference>
<comment type="caution">
    <text evidence="9">The sequence shown here is derived from an EMBL/GenBank/DDBJ whole genome shotgun (WGS) entry which is preliminary data.</text>
</comment>
<dbReference type="InterPro" id="IPR029069">
    <property type="entry name" value="HotDog_dom_sf"/>
</dbReference>
<dbReference type="EMBL" id="JBHSLV010000078">
    <property type="protein sequence ID" value="MFC5396807.1"/>
    <property type="molecule type" value="Genomic_DNA"/>
</dbReference>